<name>A0A2M8QD21_9CHLR</name>
<dbReference type="PRINTS" id="PR00411">
    <property type="entry name" value="PNDRDTASEI"/>
</dbReference>
<dbReference type="SUPFAM" id="SSF51905">
    <property type="entry name" value="FAD/NAD(P)-binding domain"/>
    <property type="match status" value="1"/>
</dbReference>
<organism evidence="1 2">
    <name type="scientific">Candidatus Thermofonsia Clade 3 bacterium</name>
    <dbReference type="NCBI Taxonomy" id="2364212"/>
    <lineage>
        <taxon>Bacteria</taxon>
        <taxon>Bacillati</taxon>
        <taxon>Chloroflexota</taxon>
        <taxon>Candidatus Thermofontia</taxon>
        <taxon>Candidatus Thermofonsia Clade 3</taxon>
    </lineage>
</organism>
<proteinExistence type="predicted"/>
<dbReference type="EMBL" id="PGTN01000037">
    <property type="protein sequence ID" value="PJF47715.1"/>
    <property type="molecule type" value="Genomic_DNA"/>
</dbReference>
<protein>
    <submittedName>
        <fullName evidence="1">FAD-dependent oxidoreductase</fullName>
    </submittedName>
</protein>
<gene>
    <name evidence="1" type="ORF">CUN48_07245</name>
</gene>
<dbReference type="InterPro" id="IPR036188">
    <property type="entry name" value="FAD/NAD-bd_sf"/>
</dbReference>
<dbReference type="Proteomes" id="UP000230790">
    <property type="component" value="Unassembled WGS sequence"/>
</dbReference>
<dbReference type="AlphaFoldDB" id="A0A2M8QD21"/>
<comment type="caution">
    <text evidence="1">The sequence shown here is derived from an EMBL/GenBank/DDBJ whole genome shotgun (WGS) entry which is preliminary data.</text>
</comment>
<evidence type="ECO:0000313" key="2">
    <source>
        <dbReference type="Proteomes" id="UP000230790"/>
    </source>
</evidence>
<dbReference type="Pfam" id="PF13450">
    <property type="entry name" value="NAD_binding_8"/>
    <property type="match status" value="1"/>
</dbReference>
<evidence type="ECO:0000313" key="1">
    <source>
        <dbReference type="EMBL" id="PJF47715.1"/>
    </source>
</evidence>
<accession>A0A2M8QD21</accession>
<sequence length="497" mass="53101">MSSKARYDAVVVGAGPNGLAAAITLAEAGCAVLLIEAAETVGGGCRSAALTLPGFVHDICSAIHPLGVSSPRFRTLPLEQYGLNWVHPSVPFAHPFDDGRAAVAERSLDATAERLGADGPAYRRLMAPLVEAWDALVEDVLGPLPLPPHHFAPLARFGLRAVWPARALAKFCFRGEAARALFAGLAAHSVLPLDAPVTAAFGLVLGASAHAVGWPMAQGGSQRIADALAQHFRAMGGEVVTGWRVESLRELPPARATLLDVTPRQLARIAGDRLPAGYRRQLMRYRYGAGAFKVDYALDGPIPWKAPECARAATVHLGGTLDEIAEGEREIMRGRHPERPFVLLAQHTLFDPSRAPAGGHTCWAYCHVPHGSTVDMTECIEAQIERFAPGFRERILARHVMNPAAMERYNANYIGGDINGGAQDLRQLYTRPTLHQPPYATPVAGLYLCSSSTPPGGGVHGMCGYHAARLALKRMGAMVKNSDGRCRSPTERSASGL</sequence>
<dbReference type="Gene3D" id="3.50.50.60">
    <property type="entry name" value="FAD/NAD(P)-binding domain"/>
    <property type="match status" value="2"/>
</dbReference>
<dbReference type="PANTHER" id="PTHR10668">
    <property type="entry name" value="PHYTOENE DEHYDROGENASE"/>
    <property type="match status" value="1"/>
</dbReference>
<dbReference type="PANTHER" id="PTHR10668:SF105">
    <property type="entry name" value="DEHYDROGENASE-RELATED"/>
    <property type="match status" value="1"/>
</dbReference>
<reference evidence="1 2" key="1">
    <citation type="submission" date="2017-11" db="EMBL/GenBank/DDBJ databases">
        <title>Evolution of Phototrophy in the Chloroflexi Phylum Driven by Horizontal Gene Transfer.</title>
        <authorList>
            <person name="Ward L.M."/>
            <person name="Hemp J."/>
            <person name="Shih P.M."/>
            <person name="Mcglynn S.E."/>
            <person name="Fischer W."/>
        </authorList>
    </citation>
    <scope>NUCLEOTIDE SEQUENCE [LARGE SCALE GENOMIC DNA]</scope>
    <source>
        <strain evidence="1">JP3_7</strain>
    </source>
</reference>